<dbReference type="InterPro" id="IPR045886">
    <property type="entry name" value="ThiF/MoeB/HesA"/>
</dbReference>
<dbReference type="PANTHER" id="PTHR10953:SF29">
    <property type="entry name" value="NEDD8-ACTIVATING ENZYME E1 REGULATORY SUBUNIT"/>
    <property type="match status" value="1"/>
</dbReference>
<dbReference type="GO" id="GO:0005737">
    <property type="term" value="C:cytoplasm"/>
    <property type="evidence" value="ECO:0007669"/>
    <property type="project" value="TreeGrafter"/>
</dbReference>
<evidence type="ECO:0000313" key="7">
    <source>
        <dbReference type="Proteomes" id="UP000275772"/>
    </source>
</evidence>
<dbReference type="SUPFAM" id="SSF69572">
    <property type="entry name" value="Activating enzymes of the ubiquitin-like proteins"/>
    <property type="match status" value="1"/>
</dbReference>
<gene>
    <name evidence="6" type="ORF">BLGHR1_15975</name>
</gene>
<dbReference type="Pfam" id="PF00899">
    <property type="entry name" value="ThiF"/>
    <property type="match status" value="1"/>
</dbReference>
<evidence type="ECO:0000256" key="1">
    <source>
        <dbReference type="ARBA" id="ARBA00005032"/>
    </source>
</evidence>
<proteinExistence type="inferred from homology"/>
<dbReference type="InterPro" id="IPR030667">
    <property type="entry name" value="APP-BP1"/>
</dbReference>
<evidence type="ECO:0000259" key="5">
    <source>
        <dbReference type="Pfam" id="PF00899"/>
    </source>
</evidence>
<dbReference type="InterPro" id="IPR035985">
    <property type="entry name" value="Ubiquitin-activating_enz"/>
</dbReference>
<evidence type="ECO:0000313" key="6">
    <source>
        <dbReference type="EMBL" id="SZF05175.1"/>
    </source>
</evidence>
<dbReference type="InterPro" id="IPR000594">
    <property type="entry name" value="ThiF_NAD_FAD-bd"/>
</dbReference>
<dbReference type="PIRSF" id="PIRSF039099">
    <property type="entry name" value="APP-BP1"/>
    <property type="match status" value="1"/>
</dbReference>
<dbReference type="AlphaFoldDB" id="A0A383V003"/>
<dbReference type="UniPathway" id="UPA00885"/>
<dbReference type="EMBL" id="UNSH01000074">
    <property type="protein sequence ID" value="SZF05175.1"/>
    <property type="molecule type" value="Genomic_DNA"/>
</dbReference>
<dbReference type="PANTHER" id="PTHR10953">
    <property type="entry name" value="UBIQUITIN-ACTIVATING ENZYME E1"/>
    <property type="match status" value="1"/>
</dbReference>
<sequence>MDYQNRQNAGVPIAKEQKYDRQLRLWAAHGQQALEEAEILLINTGSGTVGVETLKNLVLPGVGKFTIIDDAKVCDADLGVNFFLDKNSLGSYRAECCVRHLQELNPEVKGDFHSVLDVKSLKSYLESRSFSFVLHTFPLRPDLLAIVQKHVATYKIPLISIHSVGFYSYFKIKLPTVLPIVDTHPEFEATTDLRLLNPWKELSEYSASLTKEIKTLSAHKHGHIPYVALLLHFLDEWKKIHGTFPLKYAEKKAFKEFVAAGALEVGEENFEEAIAAIMKTIKSPSLSSSILEVFEHHPEDPESNLSFWIIVDAIKQFYTRHKVLPLPGSVPDMKSESTVYVKLQNIYKEKSRQDVAEVLELVQNHPSHKIVSKRDVEDFCKNAAFVKLIHPSDDSKLDIKAIVEKELINDDPSLNLQPPSLLPIYLALKAISHVSAASSTDILAIIEENTPKAAALKVVRSVSEEVARARGGELHNISAFTGGMIAQEVIKIITKQYIPIDNTCIFDGITSRVQVIHL</sequence>
<dbReference type="GO" id="GO:0019781">
    <property type="term" value="F:NEDD8 activating enzyme activity"/>
    <property type="evidence" value="ECO:0007669"/>
    <property type="project" value="UniProtKB-UniRule"/>
</dbReference>
<evidence type="ECO:0000256" key="4">
    <source>
        <dbReference type="PIRNR" id="PIRNR039099"/>
    </source>
</evidence>
<organism evidence="6 7">
    <name type="scientific">Blumeria hordei</name>
    <name type="common">Barley powdery mildew</name>
    <name type="synonym">Blumeria graminis f. sp. hordei</name>
    <dbReference type="NCBI Taxonomy" id="2867405"/>
    <lineage>
        <taxon>Eukaryota</taxon>
        <taxon>Fungi</taxon>
        <taxon>Dikarya</taxon>
        <taxon>Ascomycota</taxon>
        <taxon>Pezizomycotina</taxon>
        <taxon>Leotiomycetes</taxon>
        <taxon>Erysiphales</taxon>
        <taxon>Erysiphaceae</taxon>
        <taxon>Blumeria</taxon>
    </lineage>
</organism>
<reference evidence="6 7" key="1">
    <citation type="submission" date="2017-11" db="EMBL/GenBank/DDBJ databases">
        <authorList>
            <person name="Kracher B."/>
        </authorList>
    </citation>
    <scope>NUCLEOTIDE SEQUENCE [LARGE SCALE GENOMIC DNA]</scope>
    <source>
        <strain evidence="6 7">RACE1</strain>
    </source>
</reference>
<protein>
    <recommendedName>
        <fullName evidence="4">NEDD8-activating enzyme E1 regulatory subunit</fullName>
    </recommendedName>
</protein>
<dbReference type="Proteomes" id="UP000275772">
    <property type="component" value="Unassembled WGS sequence"/>
</dbReference>
<dbReference type="VEuPathDB" id="FungiDB:BLGHR1_15975"/>
<evidence type="ECO:0000256" key="3">
    <source>
        <dbReference type="ARBA" id="ARBA00022786"/>
    </source>
</evidence>
<accession>A0A383V003</accession>
<keyword evidence="3 4" id="KW-0833">Ubl conjugation pathway</keyword>
<dbReference type="GO" id="GO:0045116">
    <property type="term" value="P:protein neddylation"/>
    <property type="evidence" value="ECO:0007669"/>
    <property type="project" value="UniProtKB-UniRule"/>
</dbReference>
<comment type="pathway">
    <text evidence="1 4">Protein modification; protein neddylation.</text>
</comment>
<comment type="similarity">
    <text evidence="2 4">Belongs to the ubiquitin-activating E1 family. ULA1 subfamily.</text>
</comment>
<name>A0A383V003_BLUHO</name>
<feature type="domain" description="THIF-type NAD/FAD binding fold" evidence="5">
    <location>
        <begin position="19"/>
        <end position="516"/>
    </location>
</feature>
<dbReference type="Gene3D" id="3.40.50.720">
    <property type="entry name" value="NAD(P)-binding Rossmann-like Domain"/>
    <property type="match status" value="2"/>
</dbReference>
<evidence type="ECO:0000256" key="2">
    <source>
        <dbReference type="ARBA" id="ARBA00006868"/>
    </source>
</evidence>
<comment type="function">
    <text evidence="4">Regulatory subunit of the dimeric UBA3-ULA1 E1 enzyme.</text>
</comment>